<evidence type="ECO:0000313" key="2">
    <source>
        <dbReference type="EMBL" id="EOQ58020.1"/>
    </source>
</evidence>
<dbReference type="EMBL" id="AHCJ01000081">
    <property type="protein sequence ID" value="EOQ58020.1"/>
    <property type="molecule type" value="Genomic_DNA"/>
</dbReference>
<keyword evidence="1" id="KW-0812">Transmembrane</keyword>
<accession>A0ABC9SQT7</accession>
<reference evidence="2 3" key="1">
    <citation type="submission" date="2013-01" db="EMBL/GenBank/DDBJ databases">
        <title>The Genome Sequence of Bacillus cereus TIAC219.</title>
        <authorList>
            <consortium name="The Broad Institute Genome Sequencing Platform"/>
            <consortium name="The Broad Institute Genome Sequencing Center for Infectious Disease"/>
            <person name="Feldgarden M."/>
            <person name="Van der Auwera G.A."/>
            <person name="Mahillon J."/>
            <person name="Duprez V."/>
            <person name="Timmery S."/>
            <person name="Mattelet C."/>
            <person name="Dierick K."/>
            <person name="Sun M."/>
            <person name="Yu Z."/>
            <person name="Zhu L."/>
            <person name="Hu X."/>
            <person name="Shank E.B."/>
            <person name="Swiecicka I."/>
            <person name="Hansen B.M."/>
            <person name="Andrup L."/>
            <person name="Walker B."/>
            <person name="Young S.K."/>
            <person name="Zeng Q."/>
            <person name="Gargeya S."/>
            <person name="Fitzgerald M."/>
            <person name="Haas B."/>
            <person name="Abouelleil A."/>
            <person name="Alvarado L."/>
            <person name="Arachchi H.M."/>
            <person name="Berlin A.M."/>
            <person name="Chapman S.B."/>
            <person name="Dewar J."/>
            <person name="Goldberg J."/>
            <person name="Griggs A."/>
            <person name="Gujja S."/>
            <person name="Hansen M."/>
            <person name="Howarth C."/>
            <person name="Imamovic A."/>
            <person name="Larimer J."/>
            <person name="McCowan C."/>
            <person name="Murphy C."/>
            <person name="Neiman D."/>
            <person name="Pearson M."/>
            <person name="Priest M."/>
            <person name="Roberts A."/>
            <person name="Saif S."/>
            <person name="Shea T."/>
            <person name="Sisk P."/>
            <person name="Sykes S."/>
            <person name="Wortman J."/>
            <person name="Nusbaum C."/>
            <person name="Birren B."/>
        </authorList>
    </citation>
    <scope>NUCLEOTIDE SEQUENCE [LARGE SCALE GENOMIC DNA]</scope>
    <source>
        <strain evidence="2 3">TIAC219</strain>
    </source>
</reference>
<name>A0ABC9SQT7_BACCE</name>
<sequence length="32" mass="3698">MYDGAFFRGCFNALKLVAPFWLIIGLLVYMNI</sequence>
<keyword evidence="1" id="KW-1133">Transmembrane helix</keyword>
<organism evidence="2 3">
    <name type="scientific">Bacillus cereus TIAC219</name>
    <dbReference type="NCBI Taxonomy" id="718222"/>
    <lineage>
        <taxon>Bacteria</taxon>
        <taxon>Bacillati</taxon>
        <taxon>Bacillota</taxon>
        <taxon>Bacilli</taxon>
        <taxon>Bacillales</taxon>
        <taxon>Bacillaceae</taxon>
        <taxon>Bacillus</taxon>
        <taxon>Bacillus cereus group</taxon>
    </lineage>
</organism>
<proteinExistence type="predicted"/>
<dbReference type="AlphaFoldDB" id="A0ABC9SQT7"/>
<feature type="transmembrane region" description="Helical" evidence="1">
    <location>
        <begin position="6"/>
        <end position="29"/>
    </location>
</feature>
<gene>
    <name evidence="2" type="ORF">IAY_06678</name>
</gene>
<dbReference type="Proteomes" id="UP000014060">
    <property type="component" value="Unassembled WGS sequence"/>
</dbReference>
<protein>
    <submittedName>
        <fullName evidence="2">Uncharacterized protein</fullName>
    </submittedName>
</protein>
<comment type="caution">
    <text evidence="2">The sequence shown here is derived from an EMBL/GenBank/DDBJ whole genome shotgun (WGS) entry which is preliminary data.</text>
</comment>
<keyword evidence="1" id="KW-0472">Membrane</keyword>
<evidence type="ECO:0000313" key="3">
    <source>
        <dbReference type="Proteomes" id="UP000014060"/>
    </source>
</evidence>
<evidence type="ECO:0000256" key="1">
    <source>
        <dbReference type="SAM" id="Phobius"/>
    </source>
</evidence>